<evidence type="ECO:0008006" key="3">
    <source>
        <dbReference type="Google" id="ProtNLM"/>
    </source>
</evidence>
<dbReference type="KEGG" id="alus:STSP2_01653"/>
<dbReference type="Pfam" id="PF03692">
    <property type="entry name" value="CxxCxxCC"/>
    <property type="match status" value="1"/>
</dbReference>
<accession>A0A1U9NL83</accession>
<name>A0A1U9NL83_9BACT</name>
<dbReference type="Proteomes" id="UP000189674">
    <property type="component" value="Chromosome"/>
</dbReference>
<sequence>MTRKKCIQYTAPQNKAALSITTKKDRASGSCPPGCAVTHVSSPFVNIELIISYRTDTCLSLPELVPAAQQLSDILLTEHFFSDSNSLPKPTCRKGCSHCCKYLVGISPAEAYYLAELVETYPDARQRFLNNSSVILQACDQLAYIHESRFSHLEQDSKNSEFISNWYSELKLSCPLLENDVCKVYNHRPLVCREHLTTSQPQACRPDSPNEPEILPMPFSVAELLMNVCAELENSMPESILLPLSLPWSHANTTRKTQKWPVKTVLNVLINQLNRITQSQVLKA</sequence>
<dbReference type="InterPro" id="IPR005358">
    <property type="entry name" value="Puta_zinc/iron-chelating_dom"/>
</dbReference>
<keyword evidence="2" id="KW-1185">Reference proteome</keyword>
<protein>
    <recommendedName>
        <fullName evidence="3">Flagellin N-methylase</fullName>
    </recommendedName>
</protein>
<organism evidence="1 2">
    <name type="scientific">Anaerohalosphaera lusitana</name>
    <dbReference type="NCBI Taxonomy" id="1936003"/>
    <lineage>
        <taxon>Bacteria</taxon>
        <taxon>Pseudomonadati</taxon>
        <taxon>Planctomycetota</taxon>
        <taxon>Phycisphaerae</taxon>
        <taxon>Sedimentisphaerales</taxon>
        <taxon>Anaerohalosphaeraceae</taxon>
        <taxon>Anaerohalosphaera</taxon>
    </lineage>
</organism>
<gene>
    <name evidence="1" type="ORF">STSP2_01653</name>
</gene>
<dbReference type="AlphaFoldDB" id="A0A1U9NL83"/>
<proteinExistence type="predicted"/>
<dbReference type="OrthoDB" id="267082at2"/>
<evidence type="ECO:0000313" key="1">
    <source>
        <dbReference type="EMBL" id="AQT68488.1"/>
    </source>
</evidence>
<evidence type="ECO:0000313" key="2">
    <source>
        <dbReference type="Proteomes" id="UP000189674"/>
    </source>
</evidence>
<reference evidence="2" key="1">
    <citation type="submission" date="2017-02" db="EMBL/GenBank/DDBJ databases">
        <title>Comparative genomics and description of representatives of a novel lineage of planctomycetes thriving in anoxic sediments.</title>
        <authorList>
            <person name="Spring S."/>
            <person name="Bunk B."/>
            <person name="Sproer C."/>
        </authorList>
    </citation>
    <scope>NUCLEOTIDE SEQUENCE [LARGE SCALE GENOMIC DNA]</scope>
    <source>
        <strain evidence="2">ST-NAGAB-D1</strain>
    </source>
</reference>
<dbReference type="EMBL" id="CP019791">
    <property type="protein sequence ID" value="AQT68488.1"/>
    <property type="molecule type" value="Genomic_DNA"/>
</dbReference>
<dbReference type="STRING" id="1936003.STSP2_01653"/>